<feature type="region of interest" description="Disordered" evidence="1">
    <location>
        <begin position="17"/>
        <end position="95"/>
    </location>
</feature>
<evidence type="ECO:0000313" key="3">
    <source>
        <dbReference type="Proteomes" id="UP000226431"/>
    </source>
</evidence>
<proteinExistence type="predicted"/>
<name>A0A2C5Z335_9HYPO</name>
<comment type="caution">
    <text evidence="2">The sequence shown here is derived from an EMBL/GenBank/DDBJ whole genome shotgun (WGS) entry which is preliminary data.</text>
</comment>
<gene>
    <name evidence="2" type="ORF">CDD80_3101</name>
</gene>
<evidence type="ECO:0000313" key="2">
    <source>
        <dbReference type="EMBL" id="PHH74406.1"/>
    </source>
</evidence>
<protein>
    <submittedName>
        <fullName evidence="2">Uncharacterized protein</fullName>
    </submittedName>
</protein>
<reference evidence="2 3" key="1">
    <citation type="submission" date="2017-06" db="EMBL/GenBank/DDBJ databases">
        <title>Ant-infecting Ophiocordyceps genomes reveal a high diversity of potential behavioral manipulation genes and a possible major role for enterotoxins.</title>
        <authorList>
            <person name="De Bekker C."/>
            <person name="Evans H.C."/>
            <person name="Brachmann A."/>
            <person name="Hughes D.P."/>
        </authorList>
    </citation>
    <scope>NUCLEOTIDE SEQUENCE [LARGE SCALE GENOMIC DNA]</scope>
    <source>
        <strain evidence="2 3">Map16</strain>
    </source>
</reference>
<accession>A0A2C5Z335</accession>
<evidence type="ECO:0000256" key="1">
    <source>
        <dbReference type="SAM" id="MobiDB-lite"/>
    </source>
</evidence>
<organism evidence="2 3">
    <name type="scientific">Ophiocordyceps camponoti-rufipedis</name>
    <dbReference type="NCBI Taxonomy" id="2004952"/>
    <lineage>
        <taxon>Eukaryota</taxon>
        <taxon>Fungi</taxon>
        <taxon>Dikarya</taxon>
        <taxon>Ascomycota</taxon>
        <taxon>Pezizomycotina</taxon>
        <taxon>Sordariomycetes</taxon>
        <taxon>Hypocreomycetidae</taxon>
        <taxon>Hypocreales</taxon>
        <taxon>Ophiocordycipitaceae</taxon>
        <taxon>Ophiocordyceps</taxon>
    </lineage>
</organism>
<dbReference type="EMBL" id="NJES01000276">
    <property type="protein sequence ID" value="PHH74406.1"/>
    <property type="molecule type" value="Genomic_DNA"/>
</dbReference>
<keyword evidence="3" id="KW-1185">Reference proteome</keyword>
<dbReference type="Proteomes" id="UP000226431">
    <property type="component" value="Unassembled WGS sequence"/>
</dbReference>
<dbReference type="AlphaFoldDB" id="A0A2C5Z335"/>
<sequence>MTPAIYRSRLIVNLHHPSKEAAVTAPTSQRHTPSDNKQENSPPLGNGKKPSLDSRLLPPPKAPTTWDHQTGDADNDEGQYRREWPGSNQGAGVDDTRRDAMHWRVLWLLAQGEAGDGWLRPPDARQPTLLSSRVTRAMNFWLLMDQDGNHSTHLTEAPSIFQPLAASPAVIFLSTVHALRHGRLFHIVALPAEPANLVAQ</sequence>